<evidence type="ECO:0008006" key="4">
    <source>
        <dbReference type="Google" id="ProtNLM"/>
    </source>
</evidence>
<sequence length="115" mass="12954">MSIFENFKDSADKGTDASKQFVSKTFEHTKLKAFQLTALTLSVIVKLFIIGSLAILGFIFLAFSSAIAIGEYLENIAFGYLIVGLVFLTISILIYLFRKYFDRKVITSLSKIFFD</sequence>
<evidence type="ECO:0000313" key="2">
    <source>
        <dbReference type="EMBL" id="PQJ77449.1"/>
    </source>
</evidence>
<evidence type="ECO:0000256" key="1">
    <source>
        <dbReference type="SAM" id="Phobius"/>
    </source>
</evidence>
<accession>A0A2S7WIL3</accession>
<dbReference type="RefSeq" id="WP_105022771.1">
    <property type="nucleotide sequence ID" value="NZ_MSCM01000002.1"/>
</dbReference>
<organism evidence="2 3">
    <name type="scientific">Polaribacter glomeratus</name>
    <dbReference type="NCBI Taxonomy" id="102"/>
    <lineage>
        <taxon>Bacteria</taxon>
        <taxon>Pseudomonadati</taxon>
        <taxon>Bacteroidota</taxon>
        <taxon>Flavobacteriia</taxon>
        <taxon>Flavobacteriales</taxon>
        <taxon>Flavobacteriaceae</taxon>
    </lineage>
</organism>
<gene>
    <name evidence="2" type="ORF">BTO16_16630</name>
</gene>
<comment type="caution">
    <text evidence="2">The sequence shown here is derived from an EMBL/GenBank/DDBJ whole genome shotgun (WGS) entry which is preliminary data.</text>
</comment>
<name>A0A2S7WIL3_9FLAO</name>
<reference evidence="2 3" key="1">
    <citation type="submission" date="2016-12" db="EMBL/GenBank/DDBJ databases">
        <title>Trade-off between light-utilization and light-protection in marine flavobacteria.</title>
        <authorList>
            <person name="Kumagai Y."/>
            <person name="Yoshizawa S."/>
            <person name="Kogure K."/>
            <person name="Iwasaki W."/>
        </authorList>
    </citation>
    <scope>NUCLEOTIDE SEQUENCE [LARGE SCALE GENOMIC DNA]</scope>
    <source>
        <strain evidence="2 3">ATCC 43844</strain>
    </source>
</reference>
<keyword evidence="1" id="KW-0472">Membrane</keyword>
<feature type="transmembrane region" description="Helical" evidence="1">
    <location>
        <begin position="47"/>
        <end position="70"/>
    </location>
</feature>
<dbReference type="Proteomes" id="UP000239068">
    <property type="component" value="Unassembled WGS sequence"/>
</dbReference>
<keyword evidence="3" id="KW-1185">Reference proteome</keyword>
<dbReference type="AlphaFoldDB" id="A0A2S7WIL3"/>
<dbReference type="OrthoDB" id="1202744at2"/>
<evidence type="ECO:0000313" key="3">
    <source>
        <dbReference type="Proteomes" id="UP000239068"/>
    </source>
</evidence>
<keyword evidence="1" id="KW-1133">Transmembrane helix</keyword>
<dbReference type="EMBL" id="MSCM01000002">
    <property type="protein sequence ID" value="PQJ77449.1"/>
    <property type="molecule type" value="Genomic_DNA"/>
</dbReference>
<feature type="transmembrane region" description="Helical" evidence="1">
    <location>
        <begin position="76"/>
        <end position="97"/>
    </location>
</feature>
<proteinExistence type="predicted"/>
<protein>
    <recommendedName>
        <fullName evidence="4">Competence protein</fullName>
    </recommendedName>
</protein>
<keyword evidence="1" id="KW-0812">Transmembrane</keyword>